<evidence type="ECO:0000313" key="1">
    <source>
        <dbReference type="EMBL" id="PRY50383.1"/>
    </source>
</evidence>
<dbReference type="AlphaFoldDB" id="A0A2T0TXK6"/>
<name>A0A2T0TXK6_9SPHI</name>
<comment type="caution">
    <text evidence="1">The sequence shown here is derived from an EMBL/GenBank/DDBJ whole genome shotgun (WGS) entry which is preliminary data.</text>
</comment>
<evidence type="ECO:0000313" key="2">
    <source>
        <dbReference type="Proteomes" id="UP000238034"/>
    </source>
</evidence>
<keyword evidence="2" id="KW-1185">Reference proteome</keyword>
<dbReference type="EMBL" id="PVTH01000009">
    <property type="protein sequence ID" value="PRY50383.1"/>
    <property type="molecule type" value="Genomic_DNA"/>
</dbReference>
<gene>
    <name evidence="1" type="ORF">B0I27_109106</name>
</gene>
<reference evidence="1 2" key="1">
    <citation type="submission" date="2018-03" db="EMBL/GenBank/DDBJ databases">
        <title>Genomic Encyclopedia of Type Strains, Phase III (KMG-III): the genomes of soil and plant-associated and newly described type strains.</title>
        <authorList>
            <person name="Whitman W."/>
        </authorList>
    </citation>
    <scope>NUCLEOTIDE SEQUENCE [LARGE SCALE GENOMIC DNA]</scope>
    <source>
        <strain evidence="1 2">CGMCC 1.9313</strain>
    </source>
</reference>
<sequence>MSFLKNIFTKKKGGFLGKIVKGVTGINKMIPVSSLSKKILKRVTK</sequence>
<proteinExistence type="predicted"/>
<organism evidence="1 2">
    <name type="scientific">Arcticibacter pallidicorallinus</name>
    <dbReference type="NCBI Taxonomy" id="1259464"/>
    <lineage>
        <taxon>Bacteria</taxon>
        <taxon>Pseudomonadati</taxon>
        <taxon>Bacteroidota</taxon>
        <taxon>Sphingobacteriia</taxon>
        <taxon>Sphingobacteriales</taxon>
        <taxon>Sphingobacteriaceae</taxon>
        <taxon>Arcticibacter</taxon>
    </lineage>
</organism>
<dbReference type="Proteomes" id="UP000238034">
    <property type="component" value="Unassembled WGS sequence"/>
</dbReference>
<protein>
    <submittedName>
        <fullName evidence="1">Uncharacterized protein</fullName>
    </submittedName>
</protein>
<accession>A0A2T0TXK6</accession>